<protein>
    <recommendedName>
        <fullName evidence="5">PIR protein CIR protein</fullName>
    </recommendedName>
</protein>
<dbReference type="InterPro" id="IPR006477">
    <property type="entry name" value="Yir_bir_cir"/>
</dbReference>
<keyword evidence="2" id="KW-1133">Transmembrane helix</keyword>
<feature type="compositionally biased region" description="Low complexity" evidence="1">
    <location>
        <begin position="486"/>
        <end position="513"/>
    </location>
</feature>
<feature type="compositionally biased region" description="Basic and acidic residues" evidence="1">
    <location>
        <begin position="268"/>
        <end position="293"/>
    </location>
</feature>
<feature type="region of interest" description="Disordered" evidence="1">
    <location>
        <begin position="268"/>
        <end position="652"/>
    </location>
</feature>
<reference evidence="3 4" key="1">
    <citation type="submission" date="2013-02" db="EMBL/GenBank/DDBJ databases">
        <title>The Genome Sequence of Plasmodium vinckei vinckei.</title>
        <authorList>
            <consortium name="The Broad Institute Genome Sequencing Platform"/>
            <consortium name="The Broad Institute Genome Sequencing Center for Infectious Disease"/>
            <person name="Neafsey D."/>
            <person name="Cheeseman I."/>
            <person name="Volkman S."/>
            <person name="Adams J."/>
            <person name="Walker B."/>
            <person name="Young S.K."/>
            <person name="Zeng Q."/>
            <person name="Gargeya S."/>
            <person name="Fitzgerald M."/>
            <person name="Haas B."/>
            <person name="Abouelleil A."/>
            <person name="Alvarado L."/>
            <person name="Arachchi H.M."/>
            <person name="Berlin A.M."/>
            <person name="Chapman S.B."/>
            <person name="Dewar J."/>
            <person name="Goldberg J."/>
            <person name="Griggs A."/>
            <person name="Gujja S."/>
            <person name="Hansen M."/>
            <person name="Howarth C."/>
            <person name="Imamovic A."/>
            <person name="Larimer J."/>
            <person name="McCowan C."/>
            <person name="Murphy C."/>
            <person name="Neiman D."/>
            <person name="Pearson M."/>
            <person name="Priest M."/>
            <person name="Roberts A."/>
            <person name="Saif S."/>
            <person name="Shea T."/>
            <person name="Sisk P."/>
            <person name="Sykes S."/>
            <person name="Wortman J."/>
            <person name="Nusbaum C."/>
            <person name="Birren B."/>
        </authorList>
    </citation>
    <scope>NUCLEOTIDE SEQUENCE [LARGE SCALE GENOMIC DNA]</scope>
    <source>
        <strain evidence="4">vinckei</strain>
    </source>
</reference>
<feature type="compositionally biased region" description="Pro residues" evidence="1">
    <location>
        <begin position="753"/>
        <end position="763"/>
    </location>
</feature>
<feature type="compositionally biased region" description="Low complexity" evidence="1">
    <location>
        <begin position="789"/>
        <end position="804"/>
    </location>
</feature>
<dbReference type="Pfam" id="PF06022">
    <property type="entry name" value="Cir_Bir_Yir"/>
    <property type="match status" value="1"/>
</dbReference>
<name>A0A081IBU5_PLAVN</name>
<keyword evidence="2" id="KW-0812">Transmembrane</keyword>
<dbReference type="Proteomes" id="UP000030681">
    <property type="component" value="Unassembled WGS sequence"/>
</dbReference>
<feature type="compositionally biased region" description="Polar residues" evidence="1">
    <location>
        <begin position="589"/>
        <end position="606"/>
    </location>
</feature>
<feature type="compositionally biased region" description="Low complexity" evidence="1">
    <location>
        <begin position="443"/>
        <end position="454"/>
    </location>
</feature>
<evidence type="ECO:0000313" key="4">
    <source>
        <dbReference type="Proteomes" id="UP000030681"/>
    </source>
</evidence>
<dbReference type="EMBL" id="KL446953">
    <property type="protein sequence ID" value="KEG01153.1"/>
    <property type="molecule type" value="Genomic_DNA"/>
</dbReference>
<feature type="compositionally biased region" description="Basic and acidic residues" evidence="1">
    <location>
        <begin position="377"/>
        <end position="390"/>
    </location>
</feature>
<feature type="compositionally biased region" description="Polar residues" evidence="1">
    <location>
        <begin position="465"/>
        <end position="475"/>
    </location>
</feature>
<feature type="compositionally biased region" description="Gly residues" evidence="1">
    <location>
        <begin position="411"/>
        <end position="428"/>
    </location>
</feature>
<feature type="compositionally biased region" description="Gly residues" evidence="1">
    <location>
        <begin position="455"/>
        <end position="464"/>
    </location>
</feature>
<sequence length="977" mass="106310">MDDKAVSINILNKAPCDFLREVDNLFNNKGVNVVKFNKFTKYYSYCPYQNGSKENKCTNDYERINALGSYLHKKISELDENYKKQKGVSQHIELFMIWLGGRLFKIENDYKATLEESYKKHLEKHMGNYDYWKLIDSKKHYKNATIKKMSDIYGLLNNICKLINEYNKSTTTINRSNLRNTSTQCLNFYRVIYNSVNGCKPYLYLLDSLKMMYEIFRTTKMVNNNFKSRDKDFLNTQIKPITTFGGENKLFVTVVENLSFDDKECREVKSNDEKIGEQIESKKLQSKLKDPGLPKKIGTTPQGRASGNFPPANPPVQKPAPLKPSAPKPPERSPVQTQQPPQKSETNHQSGANGSDSKEGNKGGGEKVLGGAVSRPESSERKLNDAEQKKPIQVGTPSPGPKVSSQSTGVGNQGNGEGSRAGGQGRSPGGISSETGSGTGDQGISPGGTSSETGSGTGDQGGSGNQVNTGSQTKPSMDPPDGNPAPGLSGTGTPQSSGSPSSPGTPQSPAVSQPGPPPAVPPKQKSEGQPPSSKPAPQPVPQPAPQPVPQPEPQPVQQPDSLLPSSDPQKSDPPASPPESPPSGSPLSQNSPELKKTQTGGSNNSNESKDSGNDKGSTGGTNDNTGGSGSGNENPGGGSNVPTSNTSEGSFNFGSSFLEFILKGKEYYNKGSNFIKDNQQKFKDATEKISGAYNQAKDKLKTTYDESNKYLNQIIKDVFAQFKKNDTPSKSNDKQPDPGRPIDGGKQSNQSPSAPPINPPPQTPTLNLPSPTPTKDPPTNQTSIPPIDPTSQKQSSSQPKPITQDLTQVNQPNHQKIDQLVKSISSNQNLKKTWNIFPTTWNGSNDCKPEINFMNATLVCCTSKQCSLTGISVTLVLIPIILLIAYKYLSFGSSKKLEKKNMKKVINFHDGNRKTKIIISSHDKKKKLKPIINSVDGKKGPLLNIYKLIHADPIPFINLFFLLIFFVYKRKRDTIEL</sequence>
<feature type="compositionally biased region" description="Pro residues" evidence="1">
    <location>
        <begin position="532"/>
        <end position="556"/>
    </location>
</feature>
<feature type="compositionally biased region" description="Pro residues" evidence="1">
    <location>
        <begin position="574"/>
        <end position="584"/>
    </location>
</feature>
<feature type="region of interest" description="Disordered" evidence="1">
    <location>
        <begin position="722"/>
        <end position="810"/>
    </location>
</feature>
<feature type="compositionally biased region" description="Pro residues" evidence="1">
    <location>
        <begin position="311"/>
        <end position="328"/>
    </location>
</feature>
<feature type="transmembrane region" description="Helical" evidence="2">
    <location>
        <begin position="948"/>
        <end position="968"/>
    </location>
</feature>
<gene>
    <name evidence="3" type="ORF">YYE_04188</name>
</gene>
<feature type="compositionally biased region" description="Low complexity" evidence="1">
    <location>
        <begin position="614"/>
        <end position="625"/>
    </location>
</feature>
<accession>A0A081IBU5</accession>
<evidence type="ECO:0000313" key="3">
    <source>
        <dbReference type="EMBL" id="KEG01153.1"/>
    </source>
</evidence>
<feature type="compositionally biased region" description="Basic and acidic residues" evidence="1">
    <location>
        <begin position="356"/>
        <end position="365"/>
    </location>
</feature>
<feature type="compositionally biased region" description="Gly residues" evidence="1">
    <location>
        <begin position="626"/>
        <end position="639"/>
    </location>
</feature>
<feature type="compositionally biased region" description="Basic and acidic residues" evidence="1">
    <location>
        <begin position="723"/>
        <end position="737"/>
    </location>
</feature>
<proteinExistence type="predicted"/>
<keyword evidence="2" id="KW-0472">Membrane</keyword>
<dbReference type="AlphaFoldDB" id="A0A081IBU5"/>
<evidence type="ECO:0000256" key="1">
    <source>
        <dbReference type="SAM" id="MobiDB-lite"/>
    </source>
</evidence>
<feature type="compositionally biased region" description="Polar residues" evidence="1">
    <location>
        <begin position="641"/>
        <end position="652"/>
    </location>
</feature>
<evidence type="ECO:0008006" key="5">
    <source>
        <dbReference type="Google" id="ProtNLM"/>
    </source>
</evidence>
<feature type="compositionally biased region" description="Polar residues" evidence="1">
    <location>
        <begin position="334"/>
        <end position="352"/>
    </location>
</feature>
<evidence type="ECO:0000256" key="2">
    <source>
        <dbReference type="SAM" id="Phobius"/>
    </source>
</evidence>
<organism evidence="3 4">
    <name type="scientific">Plasmodium vinckei vinckei</name>
    <dbReference type="NCBI Taxonomy" id="54757"/>
    <lineage>
        <taxon>Eukaryota</taxon>
        <taxon>Sar</taxon>
        <taxon>Alveolata</taxon>
        <taxon>Apicomplexa</taxon>
        <taxon>Aconoidasida</taxon>
        <taxon>Haemosporida</taxon>
        <taxon>Plasmodiidae</taxon>
        <taxon>Plasmodium</taxon>
        <taxon>Plasmodium (Vinckeia)</taxon>
    </lineage>
</organism>